<feature type="active site" description="Charge relay system" evidence="10">
    <location>
        <position position="74"/>
    </location>
</feature>
<dbReference type="KEGG" id="mlir:LPB04_02315"/>
<dbReference type="RefSeq" id="WP_193687201.1">
    <property type="nucleotide sequence ID" value="NZ_CP062941.1"/>
</dbReference>
<dbReference type="PANTHER" id="PTHR11895">
    <property type="entry name" value="TRANSAMIDASE"/>
    <property type="match status" value="1"/>
</dbReference>
<name>A0A7L9U536_9BURK</name>
<dbReference type="GO" id="GO:0030956">
    <property type="term" value="C:glutamyl-tRNA(Gln) amidotransferase complex"/>
    <property type="evidence" value="ECO:0007669"/>
    <property type="project" value="InterPro"/>
</dbReference>
<dbReference type="GO" id="GO:0006412">
    <property type="term" value="P:translation"/>
    <property type="evidence" value="ECO:0007669"/>
    <property type="project" value="UniProtKB-UniRule"/>
</dbReference>
<dbReference type="Pfam" id="PF01425">
    <property type="entry name" value="Amidase"/>
    <property type="match status" value="1"/>
</dbReference>
<evidence type="ECO:0000256" key="10">
    <source>
        <dbReference type="HAMAP-Rule" id="MF_00120"/>
    </source>
</evidence>
<keyword evidence="7 10" id="KW-0067">ATP-binding</keyword>
<keyword evidence="13" id="KW-1185">Reference proteome</keyword>
<evidence type="ECO:0000313" key="12">
    <source>
        <dbReference type="EMBL" id="QOL50183.1"/>
    </source>
</evidence>
<evidence type="ECO:0000313" key="13">
    <source>
        <dbReference type="Proteomes" id="UP000593875"/>
    </source>
</evidence>
<proteinExistence type="inferred from homology"/>
<dbReference type="InterPro" id="IPR000120">
    <property type="entry name" value="Amidase"/>
</dbReference>
<dbReference type="SUPFAM" id="SSF75304">
    <property type="entry name" value="Amidase signature (AS) enzymes"/>
    <property type="match status" value="1"/>
</dbReference>
<evidence type="ECO:0000256" key="8">
    <source>
        <dbReference type="ARBA" id="ARBA00022917"/>
    </source>
</evidence>
<evidence type="ECO:0000259" key="11">
    <source>
        <dbReference type="Pfam" id="PF01425"/>
    </source>
</evidence>
<comment type="catalytic activity">
    <reaction evidence="9 10">
        <text>L-glutamyl-tRNA(Gln) + L-glutamine + ATP + H2O = L-glutaminyl-tRNA(Gln) + L-glutamate + ADP + phosphate + H(+)</text>
        <dbReference type="Rhea" id="RHEA:17521"/>
        <dbReference type="Rhea" id="RHEA-COMP:9681"/>
        <dbReference type="Rhea" id="RHEA-COMP:9684"/>
        <dbReference type="ChEBI" id="CHEBI:15377"/>
        <dbReference type="ChEBI" id="CHEBI:15378"/>
        <dbReference type="ChEBI" id="CHEBI:29985"/>
        <dbReference type="ChEBI" id="CHEBI:30616"/>
        <dbReference type="ChEBI" id="CHEBI:43474"/>
        <dbReference type="ChEBI" id="CHEBI:58359"/>
        <dbReference type="ChEBI" id="CHEBI:78520"/>
        <dbReference type="ChEBI" id="CHEBI:78521"/>
        <dbReference type="ChEBI" id="CHEBI:456216"/>
        <dbReference type="EC" id="6.3.5.7"/>
    </reaction>
</comment>
<dbReference type="EMBL" id="CP062941">
    <property type="protein sequence ID" value="QOL50183.1"/>
    <property type="molecule type" value="Genomic_DNA"/>
</dbReference>
<evidence type="ECO:0000256" key="5">
    <source>
        <dbReference type="ARBA" id="ARBA00022598"/>
    </source>
</evidence>
<feature type="domain" description="Amidase" evidence="11">
    <location>
        <begin position="22"/>
        <end position="471"/>
    </location>
</feature>
<dbReference type="Gene3D" id="3.90.1300.10">
    <property type="entry name" value="Amidase signature (AS) domain"/>
    <property type="match status" value="1"/>
</dbReference>
<evidence type="ECO:0000256" key="1">
    <source>
        <dbReference type="ARBA" id="ARBA00008069"/>
    </source>
</evidence>
<evidence type="ECO:0000256" key="3">
    <source>
        <dbReference type="ARBA" id="ARBA00012739"/>
    </source>
</evidence>
<protein>
    <recommendedName>
        <fullName evidence="4 10">Glutamyl-tRNA(Gln) amidotransferase subunit A</fullName>
        <shortName evidence="10">Glu-ADT subunit A</shortName>
        <ecNumber evidence="3 10">6.3.5.7</ecNumber>
    </recommendedName>
</protein>
<dbReference type="InterPro" id="IPR023631">
    <property type="entry name" value="Amidase_dom"/>
</dbReference>
<dbReference type="InterPro" id="IPR036928">
    <property type="entry name" value="AS_sf"/>
</dbReference>
<dbReference type="InterPro" id="IPR004412">
    <property type="entry name" value="GatA"/>
</dbReference>
<dbReference type="HAMAP" id="MF_00120">
    <property type="entry name" value="GatA"/>
    <property type="match status" value="1"/>
</dbReference>
<dbReference type="AlphaFoldDB" id="A0A7L9U536"/>
<keyword evidence="8 10" id="KW-0648">Protein biosynthesis</keyword>
<dbReference type="PANTHER" id="PTHR11895:SF151">
    <property type="entry name" value="GLUTAMYL-TRNA(GLN) AMIDOTRANSFERASE SUBUNIT A"/>
    <property type="match status" value="1"/>
</dbReference>
<evidence type="ECO:0000256" key="4">
    <source>
        <dbReference type="ARBA" id="ARBA00014428"/>
    </source>
</evidence>
<comment type="function">
    <text evidence="10">Allows the formation of correctly charged Gln-tRNA(Gln) through the transamidation of misacylated Glu-tRNA(Gln) in organisms which lack glutaminyl-tRNA synthetase. The reaction takes place in the presence of glutamine and ATP through an activated gamma-phospho-Glu-tRNA(Gln).</text>
</comment>
<dbReference type="PROSITE" id="PS00571">
    <property type="entry name" value="AMIDASES"/>
    <property type="match status" value="1"/>
</dbReference>
<evidence type="ECO:0000256" key="2">
    <source>
        <dbReference type="ARBA" id="ARBA00011123"/>
    </source>
</evidence>
<organism evidence="12 13">
    <name type="scientific">Massilia litorea</name>
    <dbReference type="NCBI Taxonomy" id="2769491"/>
    <lineage>
        <taxon>Bacteria</taxon>
        <taxon>Pseudomonadati</taxon>
        <taxon>Pseudomonadota</taxon>
        <taxon>Betaproteobacteria</taxon>
        <taxon>Burkholderiales</taxon>
        <taxon>Oxalobacteraceae</taxon>
        <taxon>Telluria group</taxon>
        <taxon>Massilia</taxon>
    </lineage>
</organism>
<feature type="active site" description="Acyl-ester intermediate" evidence="10">
    <location>
        <position position="173"/>
    </location>
</feature>
<gene>
    <name evidence="10 12" type="primary">gatA</name>
    <name evidence="12" type="ORF">LPB04_02315</name>
</gene>
<reference evidence="12 13" key="1">
    <citation type="submission" date="2020-10" db="EMBL/GenBank/DDBJ databases">
        <title>Genome sequencing of Massilia sp. LPB0304.</title>
        <authorList>
            <person name="Kim J."/>
        </authorList>
    </citation>
    <scope>NUCLEOTIDE SEQUENCE [LARGE SCALE GENOMIC DNA]</scope>
    <source>
        <strain evidence="12 13">LPB0304</strain>
    </source>
</reference>
<dbReference type="Proteomes" id="UP000593875">
    <property type="component" value="Chromosome"/>
</dbReference>
<dbReference type="GO" id="GO:0016740">
    <property type="term" value="F:transferase activity"/>
    <property type="evidence" value="ECO:0007669"/>
    <property type="project" value="UniProtKB-KW"/>
</dbReference>
<accession>A0A7L9U536</accession>
<keyword evidence="5 10" id="KW-0436">Ligase</keyword>
<evidence type="ECO:0000256" key="6">
    <source>
        <dbReference type="ARBA" id="ARBA00022741"/>
    </source>
</evidence>
<evidence type="ECO:0000256" key="9">
    <source>
        <dbReference type="ARBA" id="ARBA00047407"/>
    </source>
</evidence>
<comment type="subunit">
    <text evidence="2 10">Heterotrimer of A, B and C subunits.</text>
</comment>
<dbReference type="GO" id="GO:0050567">
    <property type="term" value="F:glutaminyl-tRNA synthase (glutamine-hydrolyzing) activity"/>
    <property type="evidence" value="ECO:0007669"/>
    <property type="project" value="UniProtKB-UniRule"/>
</dbReference>
<comment type="similarity">
    <text evidence="1 10">Belongs to the amidase family. GatA subfamily.</text>
</comment>
<dbReference type="EC" id="6.3.5.7" evidence="3 10"/>
<keyword evidence="12" id="KW-0808">Transferase</keyword>
<keyword evidence="6 10" id="KW-0547">Nucleotide-binding</keyword>
<dbReference type="GO" id="GO:0005524">
    <property type="term" value="F:ATP binding"/>
    <property type="evidence" value="ECO:0007669"/>
    <property type="project" value="UniProtKB-KW"/>
</dbReference>
<dbReference type="NCBIfam" id="TIGR00132">
    <property type="entry name" value="gatA"/>
    <property type="match status" value="1"/>
</dbReference>
<dbReference type="InterPro" id="IPR020556">
    <property type="entry name" value="Amidase_CS"/>
</dbReference>
<feature type="active site" description="Charge relay system" evidence="10">
    <location>
        <position position="149"/>
    </location>
</feature>
<evidence type="ECO:0000256" key="7">
    <source>
        <dbReference type="ARBA" id="ARBA00022840"/>
    </source>
</evidence>
<sequence length="491" mass="52275">MHNKTIKELSALLQAKQVSSTELTRHFLDRIAASGHNAFLHVDPALSLAQAAAADARIAEGSAGPLTGVPIAHKDIFVTRDWRTTAGSKMLANYVSPFDATVVDRFNAAGMVTLGKVNCDEFAMGSANENSAFGPVKNPWDALAVPGGSSGGSAAAIAARLAPAATATDTGGSIRQPAAFCGVTGIKPTYGRVSRFGMIAFASSLDQGGPMAQTAEDCALLLNEMVGHDVRDSTSLTPEQGNLHEDFTRDLDKPLNGLRIGVPSEYFGEGLAADVESAVRAALDQFVALGAVLVDISLPKTALSIPTYYIIAPAEASSNLSRFDGVRYGHRASEYKDLAEMYKKTRAEGFGREVQRRIMVGTYVLCHGYYDAYYVQAQKIRRLIADDFQAAFADKCDVIMGPVAPTVAWDAGSKTNDPVANYLADIFTLSTSLAGLPGMSIPCGFGSGEKNEKRPVGLQIIGNYFSEAKLLNVAHQYQLATDWHQRAPEGV</sequence>